<proteinExistence type="predicted"/>
<dbReference type="Gene3D" id="2.120.10.30">
    <property type="entry name" value="TolB, C-terminal domain"/>
    <property type="match status" value="1"/>
</dbReference>
<evidence type="ECO:0000313" key="1">
    <source>
        <dbReference type="EMBL" id="GJC85366.1"/>
    </source>
</evidence>
<reference evidence="1 2" key="1">
    <citation type="submission" date="2021-07" db="EMBL/GenBank/DDBJ databases">
        <title>Genome data of Colletotrichum spaethianum.</title>
        <authorList>
            <person name="Utami Y.D."/>
            <person name="Hiruma K."/>
        </authorList>
    </citation>
    <scope>NUCLEOTIDE SEQUENCE [LARGE SCALE GENOMIC DNA]</scope>
    <source>
        <strain evidence="1 2">MAFF 242679</strain>
    </source>
</reference>
<accession>A0AA37GQH8</accession>
<dbReference type="InterPro" id="IPR052998">
    <property type="entry name" value="Hetero-Diels-Alderase-like"/>
</dbReference>
<protein>
    <submittedName>
        <fullName evidence="1">Uncharacterized protein</fullName>
    </submittedName>
</protein>
<dbReference type="SUPFAM" id="SSF63829">
    <property type="entry name" value="Calcium-dependent phosphotriesterase"/>
    <property type="match status" value="1"/>
</dbReference>
<gene>
    <name evidence="1" type="ORF">ColLi_08204</name>
</gene>
<dbReference type="Proteomes" id="UP001055172">
    <property type="component" value="Unassembled WGS sequence"/>
</dbReference>
<evidence type="ECO:0000313" key="2">
    <source>
        <dbReference type="Proteomes" id="UP001055172"/>
    </source>
</evidence>
<dbReference type="PANTHER" id="PTHR42060">
    <property type="entry name" value="NHL REPEAT-CONTAINING PROTEIN-RELATED"/>
    <property type="match status" value="1"/>
</dbReference>
<sequence>MPEASYLNGMTTLNSRAGVVLTGDCTSGRVFRLDTITGNYTVALDNELLQPPPNATLPIGVNGIRVFRDYLYFTNTFKGLYARVPIDLDTGEAKGPYEVLGTKLISDDLAVRDGVGYLAGSIENVIIEMKPGREPKVIAGNLNSTVVAGATAAAFGRTRKDSKVLYVVTSGTEGSPVNGTFVEPGKIVAIGI</sequence>
<keyword evidence="2" id="KW-1185">Reference proteome</keyword>
<dbReference type="AlphaFoldDB" id="A0AA37GQH8"/>
<name>A0AA37GQH8_9PEZI</name>
<comment type="caution">
    <text evidence="1">The sequence shown here is derived from an EMBL/GenBank/DDBJ whole genome shotgun (WGS) entry which is preliminary data.</text>
</comment>
<dbReference type="EMBL" id="BPPX01000017">
    <property type="protein sequence ID" value="GJC85366.1"/>
    <property type="molecule type" value="Genomic_DNA"/>
</dbReference>
<organism evidence="1 2">
    <name type="scientific">Colletotrichum liriopes</name>
    <dbReference type="NCBI Taxonomy" id="708192"/>
    <lineage>
        <taxon>Eukaryota</taxon>
        <taxon>Fungi</taxon>
        <taxon>Dikarya</taxon>
        <taxon>Ascomycota</taxon>
        <taxon>Pezizomycotina</taxon>
        <taxon>Sordariomycetes</taxon>
        <taxon>Hypocreomycetidae</taxon>
        <taxon>Glomerellales</taxon>
        <taxon>Glomerellaceae</taxon>
        <taxon>Colletotrichum</taxon>
        <taxon>Colletotrichum spaethianum species complex</taxon>
    </lineage>
</organism>
<dbReference type="InterPro" id="IPR011042">
    <property type="entry name" value="6-blade_b-propeller_TolB-like"/>
</dbReference>
<dbReference type="PANTHER" id="PTHR42060:SF3">
    <property type="entry name" value="SMP-30_GLUCONOLACTONASE_LRE-LIKE REGION DOMAIN-CONTAINING PROTEIN"/>
    <property type="match status" value="1"/>
</dbReference>